<name>A0A2S0RGN4_9FLAO</name>
<dbReference type="Gene3D" id="2.130.10.130">
    <property type="entry name" value="Integrin alpha, N-terminal"/>
    <property type="match status" value="1"/>
</dbReference>
<evidence type="ECO:0000313" key="5">
    <source>
        <dbReference type="EMBL" id="AWA29872.1"/>
    </source>
</evidence>
<organism evidence="5 6">
    <name type="scientific">Flavobacterium magnum</name>
    <dbReference type="NCBI Taxonomy" id="2162713"/>
    <lineage>
        <taxon>Bacteria</taxon>
        <taxon>Pseudomonadati</taxon>
        <taxon>Bacteroidota</taxon>
        <taxon>Flavobacteriia</taxon>
        <taxon>Flavobacteriales</taxon>
        <taxon>Flavobacteriaceae</taxon>
        <taxon>Flavobacterium</taxon>
    </lineage>
</organism>
<protein>
    <recommendedName>
        <fullName evidence="7">RNA-binding protein</fullName>
    </recommendedName>
</protein>
<evidence type="ECO:0000313" key="6">
    <source>
        <dbReference type="Proteomes" id="UP000244193"/>
    </source>
</evidence>
<evidence type="ECO:0008006" key="7">
    <source>
        <dbReference type="Google" id="ProtNLM"/>
    </source>
</evidence>
<dbReference type="InterPro" id="IPR013517">
    <property type="entry name" value="FG-GAP"/>
</dbReference>
<evidence type="ECO:0000256" key="1">
    <source>
        <dbReference type="ARBA" id="ARBA00022729"/>
    </source>
</evidence>
<dbReference type="Pfam" id="PF07593">
    <property type="entry name" value="UnbV_ASPIC"/>
    <property type="match status" value="1"/>
</dbReference>
<feature type="chain" id="PRO_5015688869" description="RNA-binding protein" evidence="2">
    <location>
        <begin position="33"/>
        <end position="960"/>
    </location>
</feature>
<keyword evidence="6" id="KW-1185">Reference proteome</keyword>
<keyword evidence="1 2" id="KW-0732">Signal</keyword>
<dbReference type="Pfam" id="PF18962">
    <property type="entry name" value="Por_Secre_tail"/>
    <property type="match status" value="1"/>
</dbReference>
<accession>A0A2S0RGN4</accession>
<dbReference type="RefSeq" id="WP_108370456.1">
    <property type="nucleotide sequence ID" value="NZ_CP028811.1"/>
</dbReference>
<evidence type="ECO:0000256" key="2">
    <source>
        <dbReference type="SAM" id="SignalP"/>
    </source>
</evidence>
<dbReference type="KEGG" id="fmg:HYN48_07155"/>
<reference evidence="5 6" key="1">
    <citation type="submission" date="2018-04" db="EMBL/GenBank/DDBJ databases">
        <title>Genome sequencing of Flavobacterium sp. HYN0048.</title>
        <authorList>
            <person name="Yi H."/>
            <person name="Baek C."/>
        </authorList>
    </citation>
    <scope>NUCLEOTIDE SEQUENCE [LARGE SCALE GENOMIC DNA]</scope>
    <source>
        <strain evidence="5 6">HYN0048</strain>
    </source>
</reference>
<dbReference type="EMBL" id="CP028811">
    <property type="protein sequence ID" value="AWA29872.1"/>
    <property type="molecule type" value="Genomic_DNA"/>
</dbReference>
<dbReference type="AlphaFoldDB" id="A0A2S0RGN4"/>
<dbReference type="Proteomes" id="UP000244193">
    <property type="component" value="Chromosome"/>
</dbReference>
<dbReference type="NCBIfam" id="TIGR04183">
    <property type="entry name" value="Por_Secre_tail"/>
    <property type="match status" value="1"/>
</dbReference>
<dbReference type="InterPro" id="IPR011519">
    <property type="entry name" value="UnbV_ASPIC"/>
</dbReference>
<feature type="domain" description="Secretion system C-terminal sorting" evidence="4">
    <location>
        <begin position="889"/>
        <end position="958"/>
    </location>
</feature>
<dbReference type="InterPro" id="IPR027039">
    <property type="entry name" value="Crtac1"/>
</dbReference>
<dbReference type="InterPro" id="IPR026444">
    <property type="entry name" value="Secre_tail"/>
</dbReference>
<sequence>MKKEYSKRRRSRTSISIMLVMFSILSIQQSFAQNTCANALPITAGVYTVDAIDGLNITGTTCSNASLAEWFAYTPTANYSVTVSSDLAQNICGDTNFSVYTGNCGSLNCYTKDDDSGVILCNTPPNDNQSYLSKKTFDVMAGVTYYIAWDNKYNTNGFDFQLTEAPFVPSPCYTATPITAGLTTVTAINGSNVNTACSTTTMANWYAYVPTQDYFITVTSDLPQNICKNTNFSVYKGSCSGGLTCVISDDNSGAIACNSGNTQSNLSIKSFNVTAGTIYYIAWDNKWSTAGFDFELIESPTPCSSAIAVNAGTYTVGAIDSTNMTTSCSTATMGKWYKYVPSQDFHVTISSDLPQNICKDTNFSVYKGSCSNTLTCVTSDDNSGTIACNSGNVFSNLSRKSFDAEGGVTYYIAWDNKWSADGFDFEITEEEISVPVNFTSQTIATINSTYNICIADMNGDLLDDLVGVSTNLLKTHYQNADGTFTPVSFTVPGNSNQPAWSMAAGDLNKDGFNDLLLGGINGLTFWKSNATGTGYTSDTPGQYIFCQRTNFIDIDNDGNLDAFSCHDVNRNVYYINDGSANMTYYQSGTTPGAYNLGLTQTGGNYASLWMDYDNDGDTDLFISKCSGPPCELHRNDGNGVFTDISVQAGISYQPVTSWSSAIGDFDNDGDMDILIGKNGTVGARLYRNDLDKTNSVEEPFSNITAGSGWDTDSTNNTDYVTYDFDNDGWLDIFGTGGKIMFNQHDMSFLPTYYNALNPGPIGDLNNDGFLDIQNGSTIRFSVPNGNHWIKVGLKGQQSNSNGIAARVEIYGAWGKQIRDIRSGEGFEFMNTLNAHFGIGAATAIDKLVIIWPSGTIDVVNNPSIDSMVTINEGAFPLSVTEAQTDAFAIYPNPANDVINIRSKSNTAIIKAEIFDLTGKRVLRKDSVNQVIPVNMLSSGTYIIKVLDVNGRQYTQKFVKS</sequence>
<feature type="domain" description="ASPIC/UnbV" evidence="3">
    <location>
        <begin position="802"/>
        <end position="868"/>
    </location>
</feature>
<gene>
    <name evidence="5" type="ORF">HYN48_07155</name>
</gene>
<dbReference type="PANTHER" id="PTHR16026">
    <property type="entry name" value="CARTILAGE ACIDIC PROTEIN 1"/>
    <property type="match status" value="1"/>
</dbReference>
<evidence type="ECO:0000259" key="4">
    <source>
        <dbReference type="Pfam" id="PF18962"/>
    </source>
</evidence>
<proteinExistence type="predicted"/>
<feature type="signal peptide" evidence="2">
    <location>
        <begin position="1"/>
        <end position="32"/>
    </location>
</feature>
<evidence type="ECO:0000259" key="3">
    <source>
        <dbReference type="Pfam" id="PF07593"/>
    </source>
</evidence>
<dbReference type="Pfam" id="PF13517">
    <property type="entry name" value="FG-GAP_3"/>
    <property type="match status" value="2"/>
</dbReference>
<dbReference type="SUPFAM" id="SSF69318">
    <property type="entry name" value="Integrin alpha N-terminal domain"/>
    <property type="match status" value="1"/>
</dbReference>
<dbReference type="PANTHER" id="PTHR16026:SF0">
    <property type="entry name" value="CARTILAGE ACIDIC PROTEIN 1"/>
    <property type="match status" value="1"/>
</dbReference>
<dbReference type="OrthoDB" id="9816120at2"/>
<dbReference type="InterPro" id="IPR028994">
    <property type="entry name" value="Integrin_alpha_N"/>
</dbReference>